<feature type="transmembrane region" description="Helical" evidence="8">
    <location>
        <begin position="247"/>
        <end position="267"/>
    </location>
</feature>
<evidence type="ECO:0000256" key="8">
    <source>
        <dbReference type="SAM" id="Phobius"/>
    </source>
</evidence>
<evidence type="ECO:0000256" key="5">
    <source>
        <dbReference type="ARBA" id="ARBA00022692"/>
    </source>
</evidence>
<evidence type="ECO:0000256" key="1">
    <source>
        <dbReference type="ARBA" id="ARBA00004429"/>
    </source>
</evidence>
<organism evidence="10">
    <name type="scientific">Salmonella enterica</name>
    <name type="common">Salmonella choleraesuis</name>
    <dbReference type="NCBI Taxonomy" id="28901"/>
    <lineage>
        <taxon>Bacteria</taxon>
        <taxon>Pseudomonadati</taxon>
        <taxon>Pseudomonadota</taxon>
        <taxon>Gammaproteobacteria</taxon>
        <taxon>Enterobacterales</taxon>
        <taxon>Enterobacteriaceae</taxon>
        <taxon>Salmonella</taxon>
    </lineage>
</organism>
<dbReference type="InterPro" id="IPR011701">
    <property type="entry name" value="MFS"/>
</dbReference>
<feature type="transmembrane region" description="Helical" evidence="8">
    <location>
        <begin position="431"/>
        <end position="449"/>
    </location>
</feature>
<dbReference type="EMBL" id="DAAXRP010000019">
    <property type="protein sequence ID" value="HAG2284116.1"/>
    <property type="molecule type" value="Genomic_DNA"/>
</dbReference>
<dbReference type="PANTHER" id="PTHR42718:SF9">
    <property type="entry name" value="MAJOR FACILITATOR SUPERFAMILY MULTIDRUG TRANSPORTER MFSC"/>
    <property type="match status" value="1"/>
</dbReference>
<dbReference type="Pfam" id="PF07690">
    <property type="entry name" value="MFS_1"/>
    <property type="match status" value="1"/>
</dbReference>
<accession>A0A759YKF6</accession>
<gene>
    <name evidence="10" type="ORF">G8W61_004482</name>
</gene>
<feature type="transmembrane region" description="Helical" evidence="8">
    <location>
        <begin position="511"/>
        <end position="530"/>
    </location>
</feature>
<sequence>MSVANVNKSNPDNEKRNISWLPLIVVCVAQIGTSGDNSVLSFATNQFIQNLHASMDQVQLANIVYSLLAGALMVFGGMLGIAKGFKKVFLAGAAFCAIGELVAVLTPNMLVMVWGARTITGFGAALMIPSVLGIIVSLYQGVDRVLAFGAVGSATGIAIIVMPVGAGLIMDSSGYEAAFGAMVTWFTVVFIVGFFLIPEIKPNRLRVDYSGALFTFIGLVLFIIGCSKISVWGFIAPMSAPFTVLGISPALPMIVLGVIVMVLTLVYEKNVEKAKGAALIPQSFIRTRQVRDGLYVTGLIFAVVGVCLFILPAWVQVVVAQSSTKSAVIIVYLAVPMIVLSLVLPKKYSWLSPRGVVMVSSVLILLGFLVLIAALEPAGYSALVYPGMFLCGLGLGGYSAQSAMIVAAALNSRDAAQSGGVQCSIRNVWQAAGVAIVGAVFLFGMTANFKSRIEESTLPPQIKQTVASYKVVNVESTASMQARMQATGAAAEDVAKAVSIYQQAQVSSGRYAFIAAFIMVLLHMPGFIGIQTKGWSERKKKA</sequence>
<feature type="transmembrane region" description="Helical" evidence="8">
    <location>
        <begin position="209"/>
        <end position="235"/>
    </location>
</feature>
<evidence type="ECO:0000256" key="6">
    <source>
        <dbReference type="ARBA" id="ARBA00022989"/>
    </source>
</evidence>
<dbReference type="SUPFAM" id="SSF103473">
    <property type="entry name" value="MFS general substrate transporter"/>
    <property type="match status" value="1"/>
</dbReference>
<evidence type="ECO:0000256" key="3">
    <source>
        <dbReference type="ARBA" id="ARBA00022475"/>
    </source>
</evidence>
<feature type="transmembrane region" description="Helical" evidence="8">
    <location>
        <begin position="356"/>
        <end position="375"/>
    </location>
</feature>
<comment type="caution">
    <text evidence="10">The sequence shown here is derived from an EMBL/GenBank/DDBJ whole genome shotgun (WGS) entry which is preliminary data.</text>
</comment>
<feature type="transmembrane region" description="Helical" evidence="8">
    <location>
        <begin position="146"/>
        <end position="169"/>
    </location>
</feature>
<feature type="transmembrane region" description="Helical" evidence="8">
    <location>
        <begin position="294"/>
        <end position="315"/>
    </location>
</feature>
<evidence type="ECO:0000313" key="10">
    <source>
        <dbReference type="EMBL" id="HAG2284116.1"/>
    </source>
</evidence>
<feature type="transmembrane region" description="Helical" evidence="8">
    <location>
        <begin position="63"/>
        <end position="81"/>
    </location>
</feature>
<keyword evidence="6 8" id="KW-1133">Transmembrane helix</keyword>
<dbReference type="PROSITE" id="PS50850">
    <property type="entry name" value="MFS"/>
    <property type="match status" value="1"/>
</dbReference>
<keyword evidence="4" id="KW-0997">Cell inner membrane</keyword>
<dbReference type="InterPro" id="IPR020846">
    <property type="entry name" value="MFS_dom"/>
</dbReference>
<feature type="transmembrane region" description="Helical" evidence="8">
    <location>
        <begin position="119"/>
        <end position="139"/>
    </location>
</feature>
<dbReference type="GO" id="GO:0005886">
    <property type="term" value="C:plasma membrane"/>
    <property type="evidence" value="ECO:0007669"/>
    <property type="project" value="UniProtKB-SubCell"/>
</dbReference>
<reference evidence="10" key="2">
    <citation type="submission" date="2020-02" db="EMBL/GenBank/DDBJ databases">
        <authorList>
            <consortium name="NCBI Pathogen Detection Project"/>
        </authorList>
    </citation>
    <scope>NUCLEOTIDE SEQUENCE</scope>
    <source>
        <strain evidence="10">MA.CK_94/00001630</strain>
    </source>
</reference>
<evidence type="ECO:0000256" key="4">
    <source>
        <dbReference type="ARBA" id="ARBA00022519"/>
    </source>
</evidence>
<evidence type="ECO:0000256" key="7">
    <source>
        <dbReference type="ARBA" id="ARBA00023136"/>
    </source>
</evidence>
<evidence type="ECO:0000256" key="2">
    <source>
        <dbReference type="ARBA" id="ARBA00022448"/>
    </source>
</evidence>
<dbReference type="Gene3D" id="1.20.1250.20">
    <property type="entry name" value="MFS general substrate transporter like domains"/>
    <property type="match status" value="2"/>
</dbReference>
<keyword evidence="2" id="KW-0813">Transport</keyword>
<keyword evidence="7 8" id="KW-0472">Membrane</keyword>
<protein>
    <submittedName>
        <fullName evidence="10">MFS transporter</fullName>
    </submittedName>
</protein>
<feature type="transmembrane region" description="Helical" evidence="8">
    <location>
        <begin position="327"/>
        <end position="344"/>
    </location>
</feature>
<feature type="transmembrane region" description="Helical" evidence="8">
    <location>
        <begin position="20"/>
        <end position="43"/>
    </location>
</feature>
<feature type="domain" description="Major facilitator superfamily (MFS) profile" evidence="9">
    <location>
        <begin position="22"/>
        <end position="485"/>
    </location>
</feature>
<dbReference type="AlphaFoldDB" id="A0A759YKF6"/>
<keyword evidence="3" id="KW-1003">Cell membrane</keyword>
<feature type="transmembrane region" description="Helical" evidence="8">
    <location>
        <begin position="387"/>
        <end position="410"/>
    </location>
</feature>
<proteinExistence type="predicted"/>
<dbReference type="PANTHER" id="PTHR42718">
    <property type="entry name" value="MAJOR FACILITATOR SUPERFAMILY MULTIDRUG TRANSPORTER MFSC"/>
    <property type="match status" value="1"/>
</dbReference>
<dbReference type="GO" id="GO:0022857">
    <property type="term" value="F:transmembrane transporter activity"/>
    <property type="evidence" value="ECO:0007669"/>
    <property type="project" value="InterPro"/>
</dbReference>
<reference evidence="10" key="1">
    <citation type="journal article" date="2018" name="Genome Biol.">
        <title>SKESA: strategic k-mer extension for scrupulous assemblies.</title>
        <authorList>
            <person name="Souvorov A."/>
            <person name="Agarwala R."/>
            <person name="Lipman D.J."/>
        </authorList>
    </citation>
    <scope>NUCLEOTIDE SEQUENCE</scope>
    <source>
        <strain evidence="10">MA.CK_94/00001630</strain>
    </source>
</reference>
<dbReference type="PRINTS" id="PR01036">
    <property type="entry name" value="TCRTETB"/>
</dbReference>
<evidence type="ECO:0000259" key="9">
    <source>
        <dbReference type="PROSITE" id="PS50850"/>
    </source>
</evidence>
<feature type="transmembrane region" description="Helical" evidence="8">
    <location>
        <begin position="175"/>
        <end position="197"/>
    </location>
</feature>
<dbReference type="InterPro" id="IPR036259">
    <property type="entry name" value="MFS_trans_sf"/>
</dbReference>
<comment type="subcellular location">
    <subcellularLocation>
        <location evidence="1">Cell inner membrane</location>
        <topology evidence="1">Multi-pass membrane protein</topology>
    </subcellularLocation>
</comment>
<name>A0A759YKF6_SALER</name>
<keyword evidence="5 8" id="KW-0812">Transmembrane</keyword>
<feature type="transmembrane region" description="Helical" evidence="8">
    <location>
        <begin position="88"/>
        <end position="113"/>
    </location>
</feature>